<reference evidence="1 2" key="1">
    <citation type="submission" date="2019-07" db="EMBL/GenBank/DDBJ databases">
        <title>Whole genome shotgun sequence of Agrococcus baldri NBRC 103055.</title>
        <authorList>
            <person name="Hosoyama A."/>
            <person name="Uohara A."/>
            <person name="Ohji S."/>
            <person name="Ichikawa N."/>
        </authorList>
    </citation>
    <scope>NUCLEOTIDE SEQUENCE [LARGE SCALE GENOMIC DNA]</scope>
    <source>
        <strain evidence="1 2">NBRC 103055</strain>
    </source>
</reference>
<accession>A0AA87RKU4</accession>
<name>A0AA87RKU4_9MICO</name>
<gene>
    <name evidence="1" type="ORF">ABA31_13430</name>
</gene>
<dbReference type="Proteomes" id="UP000321749">
    <property type="component" value="Unassembled WGS sequence"/>
</dbReference>
<evidence type="ECO:0000313" key="1">
    <source>
        <dbReference type="EMBL" id="GEK79992.1"/>
    </source>
</evidence>
<evidence type="ECO:0000313" key="2">
    <source>
        <dbReference type="Proteomes" id="UP000321749"/>
    </source>
</evidence>
<dbReference type="RefSeq" id="WP_146793871.1">
    <property type="nucleotide sequence ID" value="NZ_BJUU01000006.1"/>
</dbReference>
<proteinExistence type="predicted"/>
<dbReference type="AlphaFoldDB" id="A0AA87RKU4"/>
<dbReference type="EMBL" id="BJUU01000006">
    <property type="protein sequence ID" value="GEK79992.1"/>
    <property type="molecule type" value="Genomic_DNA"/>
</dbReference>
<comment type="caution">
    <text evidence="1">The sequence shown here is derived from an EMBL/GenBank/DDBJ whole genome shotgun (WGS) entry which is preliminary data.</text>
</comment>
<keyword evidence="2" id="KW-1185">Reference proteome</keyword>
<sequence length="175" mass="18981">MSPTAPRSIARTTARSTPAAALALGGALLALVAAPVLQHRRAQPVDGFPLSHYPMFSARRGRTGRVVHVVVDDADGTHPVHYRRLGTGGFNQVRRQLTRRARTPEGAAALAQEALERLGAERVRVVRSTFEYERFFAGDRSPERVQTLGLAERSGEPAMPRTDALPAQRDVLAVA</sequence>
<protein>
    <submittedName>
        <fullName evidence="1">Uncharacterized protein</fullName>
    </submittedName>
</protein>
<organism evidence="1 2">
    <name type="scientific">Agrococcus baldri</name>
    <dbReference type="NCBI Taxonomy" id="153730"/>
    <lineage>
        <taxon>Bacteria</taxon>
        <taxon>Bacillati</taxon>
        <taxon>Actinomycetota</taxon>
        <taxon>Actinomycetes</taxon>
        <taxon>Micrococcales</taxon>
        <taxon>Microbacteriaceae</taxon>
        <taxon>Agrococcus</taxon>
    </lineage>
</organism>